<dbReference type="GO" id="GO:0003886">
    <property type="term" value="F:DNA (cytosine-5-)-methyltransferase activity"/>
    <property type="evidence" value="ECO:0007669"/>
    <property type="project" value="UniProtKB-EC"/>
</dbReference>
<evidence type="ECO:0000313" key="2">
    <source>
        <dbReference type="EMBL" id="ERJ07458.1"/>
    </source>
</evidence>
<dbReference type="AlphaFoldDB" id="F7PMP9"/>
<dbReference type="GO" id="GO:0032259">
    <property type="term" value="P:methylation"/>
    <property type="evidence" value="ECO:0007669"/>
    <property type="project" value="UniProtKB-KW"/>
</dbReference>
<evidence type="ECO:0000256" key="1">
    <source>
        <dbReference type="SAM" id="MobiDB-lite"/>
    </source>
</evidence>
<protein>
    <submittedName>
        <fullName evidence="2">Site-specific DNA methylase protein</fullName>
        <ecNumber evidence="2">2.1.1.37</ecNumber>
    </submittedName>
</protein>
<comment type="caution">
    <text evidence="2">The sequence shown here is derived from an EMBL/GenBank/DDBJ whole genome shotgun (WGS) entry which is preliminary data.</text>
</comment>
<evidence type="ECO:0000313" key="3">
    <source>
        <dbReference type="Proteomes" id="UP000003861"/>
    </source>
</evidence>
<dbReference type="Proteomes" id="UP000003861">
    <property type="component" value="Unassembled WGS sequence"/>
</dbReference>
<dbReference type="SUPFAM" id="SSF53335">
    <property type="entry name" value="S-adenosyl-L-methionine-dependent methyltransferases"/>
    <property type="match status" value="1"/>
</dbReference>
<keyword evidence="2" id="KW-0808">Transferase</keyword>
<proteinExistence type="predicted"/>
<dbReference type="InterPro" id="IPR029063">
    <property type="entry name" value="SAM-dependent_MTases_sf"/>
</dbReference>
<dbReference type="Gene3D" id="3.40.50.150">
    <property type="entry name" value="Vaccinia Virus protein VP39"/>
    <property type="match status" value="1"/>
</dbReference>
<dbReference type="PATRIC" id="fig|1033806.13.peg.420"/>
<keyword evidence="2" id="KW-0489">Methyltransferase</keyword>
<dbReference type="EC" id="2.1.1.37" evidence="2"/>
<accession>F7PMP9</accession>
<gene>
    <name evidence="2" type="primary">dcm</name>
    <name evidence="2" type="ORF">HLRTI_000500</name>
</gene>
<dbReference type="EMBL" id="AFNT02000003">
    <property type="protein sequence ID" value="ERJ07458.1"/>
    <property type="molecule type" value="Genomic_DNA"/>
</dbReference>
<reference evidence="2 3" key="2">
    <citation type="journal article" date="2013" name="PLoS ONE">
        <title>INDIGO - INtegrated Data Warehouse of MIcrobial GenOmes with Examples from the Red Sea Extremophiles.</title>
        <authorList>
            <person name="Alam I."/>
            <person name="Antunes A."/>
            <person name="Kamau A.A."/>
            <person name="Ba Alawi W."/>
            <person name="Kalkatawi M."/>
            <person name="Stingl U."/>
            <person name="Bajic V.B."/>
        </authorList>
    </citation>
    <scope>NUCLEOTIDE SEQUENCE [LARGE SCALE GENOMIC DNA]</scope>
    <source>
        <strain evidence="2 3">SARL4B</strain>
    </source>
</reference>
<feature type="region of interest" description="Disordered" evidence="1">
    <location>
        <begin position="245"/>
        <end position="268"/>
    </location>
</feature>
<dbReference type="RefSeq" id="WP_008527028.1">
    <property type="nucleotide sequence ID" value="NZ_AFNT02000003.1"/>
</dbReference>
<name>F7PMP9_9EURY</name>
<reference evidence="2 3" key="1">
    <citation type="journal article" date="2011" name="J. Bacteriol.">
        <title>Genome sequence of Halorhabdus tiamatea, the first archaeon isolated from a deep-sea anoxic brine lake.</title>
        <authorList>
            <person name="Antunes A."/>
            <person name="Alam I."/>
            <person name="Bajic V.B."/>
            <person name="Stingl U."/>
        </authorList>
    </citation>
    <scope>NUCLEOTIDE SEQUENCE [LARGE SCALE GENOMIC DNA]</scope>
    <source>
        <strain evidence="2 3">SARL4B</strain>
    </source>
</reference>
<sequence>MAVAIDDCGRTHTDAQSLRERILADYDDHQVPLAIDLFCGVGGVARTLHSYGHRGPGWETLGIDVDGSKADTYPGHFLEWDLEEGLPEIVDELVAAGIVDVIWASPPCQFATNVQFRRDGKNLIPVARDLLSSIAAPVKIIENVTGAEEHLENPVKFCGGAFGLGVQKHRLFETNFFAHGTDCEHPSGGFEYCIGDREAPVESYRAAHGFRPDVGLTTKEVREAIPPAYVEELLRQHAKYGRVSVSPATDQAKRPGTRGVISEVGGSP</sequence>
<organism evidence="2 3">
    <name type="scientific">Halorhabdus tiamatea SARL4B</name>
    <dbReference type="NCBI Taxonomy" id="1033806"/>
    <lineage>
        <taxon>Archaea</taxon>
        <taxon>Methanobacteriati</taxon>
        <taxon>Methanobacteriota</taxon>
        <taxon>Stenosarchaea group</taxon>
        <taxon>Halobacteria</taxon>
        <taxon>Halobacteriales</taxon>
        <taxon>Haloarculaceae</taxon>
        <taxon>Halorhabdus</taxon>
    </lineage>
</organism>